<dbReference type="GeneID" id="19236218"/>
<dbReference type="AlphaFoldDB" id="U1GB17"/>
<evidence type="ECO:0000313" key="3">
    <source>
        <dbReference type="Proteomes" id="UP000019373"/>
    </source>
</evidence>
<dbReference type="RefSeq" id="XP_007805263.1">
    <property type="nucleotide sequence ID" value="XM_007807072.1"/>
</dbReference>
<reference evidence="3" key="1">
    <citation type="journal article" date="2014" name="BMC Genomics">
        <title>Genome characteristics reveal the impact of lichenization on lichen-forming fungus Endocarpon pusillum Hedwig (Verrucariales, Ascomycota).</title>
        <authorList>
            <person name="Wang Y.-Y."/>
            <person name="Liu B."/>
            <person name="Zhang X.-Y."/>
            <person name="Zhou Q.-M."/>
            <person name="Zhang T."/>
            <person name="Li H."/>
            <person name="Yu Y.-F."/>
            <person name="Zhang X.-L."/>
            <person name="Hao X.-Y."/>
            <person name="Wang M."/>
            <person name="Wang L."/>
            <person name="Wei J.-C."/>
        </authorList>
    </citation>
    <scope>NUCLEOTIDE SEQUENCE [LARGE SCALE GENOMIC DNA]</scope>
    <source>
        <strain evidence="3">Z07020 / HMAS-L-300199</strain>
    </source>
</reference>
<evidence type="ECO:0000313" key="2">
    <source>
        <dbReference type="EMBL" id="ERF69203.1"/>
    </source>
</evidence>
<feature type="compositionally biased region" description="Low complexity" evidence="1">
    <location>
        <begin position="34"/>
        <end position="56"/>
    </location>
</feature>
<proteinExistence type="predicted"/>
<dbReference type="OrthoDB" id="10373349at2759"/>
<evidence type="ECO:0000256" key="1">
    <source>
        <dbReference type="SAM" id="MobiDB-lite"/>
    </source>
</evidence>
<feature type="compositionally biased region" description="Basic residues" evidence="1">
    <location>
        <begin position="454"/>
        <end position="463"/>
    </location>
</feature>
<name>U1GB17_ENDPU</name>
<keyword evidence="3" id="KW-1185">Reference proteome</keyword>
<gene>
    <name evidence="2" type="ORF">EPUS_01160</name>
</gene>
<feature type="region of interest" description="Disordered" evidence="1">
    <location>
        <begin position="294"/>
        <end position="463"/>
    </location>
</feature>
<dbReference type="Proteomes" id="UP000019373">
    <property type="component" value="Unassembled WGS sequence"/>
</dbReference>
<sequence length="463" mass="51165">MSLSDPDPWCFRPAHPVQQRSQSSRRPRTFAAHTSTLPSNTPSSSSGSPSRTVNTSPSLLTQQLGMCDASSAHQPPPPQYFPMIAEVLESCASPYQRKEIFVHELQRLQRYPIKQSDRDTSTPEWISQLKRVIWDQEMEIARTERAPEQGHIAGAPQPPPRYVPMITDIFNAFPDPRQRKEIFLNDLRRLERYPIRQNERDGTTAQWISQLKQVIQEQEIEMQKMDMIPEEDKQMAVAFAQKMAISSPAADMGTGGAGSAATASSQNTSAVRALLGFGGSCDVGREVERPAIGRMANIATTRTDSASSGDAARPPAGPSINRIIPSASSGRPPRVPSIEKDPRRNHSAELGAARSSSGRLSTGKRCLDEQAVGPSTGRNIRRDETAGATNRSTQPVSENDVRRAMCFRTDQERVALRTPSQSGFGSRNEEGSRPVDERPFSSAPRQRLNTPRLSARKMKRKSQ</sequence>
<feature type="compositionally biased region" description="Polar residues" evidence="1">
    <location>
        <begin position="443"/>
        <end position="452"/>
    </location>
</feature>
<feature type="compositionally biased region" description="Polar residues" evidence="1">
    <location>
        <begin position="298"/>
        <end position="308"/>
    </location>
</feature>
<dbReference type="HOGENOM" id="CLU_590564_0_0_1"/>
<feature type="compositionally biased region" description="Basic and acidic residues" evidence="1">
    <location>
        <begin position="427"/>
        <end position="439"/>
    </location>
</feature>
<feature type="compositionally biased region" description="Polar residues" evidence="1">
    <location>
        <begin position="387"/>
        <end position="397"/>
    </location>
</feature>
<feature type="region of interest" description="Disordered" evidence="1">
    <location>
        <begin position="1"/>
        <end position="56"/>
    </location>
</feature>
<accession>U1GB17</accession>
<dbReference type="EMBL" id="KE721469">
    <property type="protein sequence ID" value="ERF69203.1"/>
    <property type="molecule type" value="Genomic_DNA"/>
</dbReference>
<organism evidence="2 3">
    <name type="scientific">Endocarpon pusillum (strain Z07020 / HMAS-L-300199)</name>
    <name type="common">Lichen-forming fungus</name>
    <dbReference type="NCBI Taxonomy" id="1263415"/>
    <lineage>
        <taxon>Eukaryota</taxon>
        <taxon>Fungi</taxon>
        <taxon>Dikarya</taxon>
        <taxon>Ascomycota</taxon>
        <taxon>Pezizomycotina</taxon>
        <taxon>Eurotiomycetes</taxon>
        <taxon>Chaetothyriomycetidae</taxon>
        <taxon>Verrucariales</taxon>
        <taxon>Verrucariaceae</taxon>
        <taxon>Endocarpon</taxon>
    </lineage>
</organism>
<protein>
    <submittedName>
        <fullName evidence="2">Uncharacterized protein</fullName>
    </submittedName>
</protein>
<feature type="compositionally biased region" description="Basic and acidic residues" evidence="1">
    <location>
        <begin position="337"/>
        <end position="347"/>
    </location>
</feature>
<feature type="compositionally biased region" description="Basic and acidic residues" evidence="1">
    <location>
        <begin position="399"/>
        <end position="415"/>
    </location>
</feature>